<keyword evidence="3" id="KW-1185">Reference proteome</keyword>
<dbReference type="InterPro" id="IPR008811">
    <property type="entry name" value="Glycosyl_hydrolases_36"/>
</dbReference>
<dbReference type="Gramene" id="ORUFI11G12260.1">
    <property type="protein sequence ID" value="ORUFI11G12260.1"/>
    <property type="gene ID" value="ORUFI11G12260"/>
</dbReference>
<keyword evidence="1" id="KW-0119">Carbohydrate metabolism</keyword>
<reference evidence="2" key="2">
    <citation type="submission" date="2015-06" db="UniProtKB">
        <authorList>
            <consortium name="EnsemblPlants"/>
        </authorList>
    </citation>
    <scope>IDENTIFICATION</scope>
</reference>
<dbReference type="HOGENOM" id="CLU_1484313_0_0_1"/>
<dbReference type="AlphaFoldDB" id="A0A0E0R7P6"/>
<sequence>MTRCSRRLLCSLFRGTVRRHPRRHDWDITYQFTSPDSVRKLAVTINGHTPSRTISVRLGGCWPSLAPTVASPLARGASPSDAIEECAVDATTAAVPLNVHGCGRFNAYFSRRLASCTLDGADVGFTTSPTTATRGGHTHSGAHIGLI</sequence>
<reference evidence="3" key="1">
    <citation type="submission" date="2013-06" db="EMBL/GenBank/DDBJ databases">
        <authorList>
            <person name="Zhao Q."/>
        </authorList>
    </citation>
    <scope>NUCLEOTIDE SEQUENCE</scope>
    <source>
        <strain evidence="3">cv. W1943</strain>
    </source>
</reference>
<name>A0A0E0R7P6_ORYRU</name>
<protein>
    <submittedName>
        <fullName evidence="2">Uncharacterized protein</fullName>
    </submittedName>
</protein>
<evidence type="ECO:0000313" key="3">
    <source>
        <dbReference type="Proteomes" id="UP000008022"/>
    </source>
</evidence>
<dbReference type="Proteomes" id="UP000008022">
    <property type="component" value="Unassembled WGS sequence"/>
</dbReference>
<dbReference type="EnsemblPlants" id="ORUFI11G12260.1">
    <property type="protein sequence ID" value="ORUFI11G12260.1"/>
    <property type="gene ID" value="ORUFI11G12260"/>
</dbReference>
<proteinExistence type="predicted"/>
<organism evidence="2 3">
    <name type="scientific">Oryza rufipogon</name>
    <name type="common">Brownbeard rice</name>
    <name type="synonym">Asian wild rice</name>
    <dbReference type="NCBI Taxonomy" id="4529"/>
    <lineage>
        <taxon>Eukaryota</taxon>
        <taxon>Viridiplantae</taxon>
        <taxon>Streptophyta</taxon>
        <taxon>Embryophyta</taxon>
        <taxon>Tracheophyta</taxon>
        <taxon>Spermatophyta</taxon>
        <taxon>Magnoliopsida</taxon>
        <taxon>Liliopsida</taxon>
        <taxon>Poales</taxon>
        <taxon>Poaceae</taxon>
        <taxon>BOP clade</taxon>
        <taxon>Oryzoideae</taxon>
        <taxon>Oryzeae</taxon>
        <taxon>Oryzinae</taxon>
        <taxon>Oryza</taxon>
    </lineage>
</organism>
<accession>A0A0E0R7P6</accession>
<evidence type="ECO:0000313" key="2">
    <source>
        <dbReference type="EnsemblPlants" id="ORUFI11G12260.1"/>
    </source>
</evidence>
<dbReference type="Pfam" id="PF05691">
    <property type="entry name" value="Raffinose_syn"/>
    <property type="match status" value="1"/>
</dbReference>
<evidence type="ECO:0000256" key="1">
    <source>
        <dbReference type="ARBA" id="ARBA00023277"/>
    </source>
</evidence>